<dbReference type="PRINTS" id="PR00295">
    <property type="entry name" value="STEFINA"/>
</dbReference>
<dbReference type="PANTHER" id="PTHR11414:SF21">
    <property type="entry name" value="CYSTATIN 14A, TANDEM DUPLICATE 1-RELATED"/>
    <property type="match status" value="1"/>
</dbReference>
<protein>
    <recommendedName>
        <fullName evidence="7">Cystatin-B</fullName>
    </recommendedName>
    <alternativeName>
        <fullName evidence="8">Stefin-B</fullName>
    </alternativeName>
</protein>
<dbReference type="InterPro" id="IPR046350">
    <property type="entry name" value="Cystatin_sf"/>
</dbReference>
<evidence type="ECO:0000313" key="11">
    <source>
        <dbReference type="Proteomes" id="UP000264820"/>
    </source>
</evidence>
<dbReference type="InterPro" id="IPR000010">
    <property type="entry name" value="Cystatin_dom"/>
</dbReference>
<evidence type="ECO:0000256" key="4">
    <source>
        <dbReference type="ARBA" id="ARBA00022690"/>
    </source>
</evidence>
<evidence type="ECO:0000256" key="6">
    <source>
        <dbReference type="ARBA" id="ARBA00022859"/>
    </source>
</evidence>
<evidence type="ECO:0000256" key="2">
    <source>
        <dbReference type="ARBA" id="ARBA00009403"/>
    </source>
</evidence>
<dbReference type="Gene3D" id="3.10.450.10">
    <property type="match status" value="1"/>
</dbReference>
<dbReference type="FunFam" id="3.10.450.10:FF:000001">
    <property type="entry name" value="Cystatin-A"/>
    <property type="match status" value="1"/>
</dbReference>
<evidence type="ECO:0000313" key="10">
    <source>
        <dbReference type="Ensembl" id="ENSHCOP00000023047.1"/>
    </source>
</evidence>
<evidence type="ECO:0000256" key="1">
    <source>
        <dbReference type="ARBA" id="ARBA00004496"/>
    </source>
</evidence>
<evidence type="ECO:0000256" key="5">
    <source>
        <dbReference type="ARBA" id="ARBA00022704"/>
    </source>
</evidence>
<dbReference type="PANTHER" id="PTHR11414">
    <property type="entry name" value="CYSTATIN FAMILY MEMBER"/>
    <property type="match status" value="1"/>
</dbReference>
<evidence type="ECO:0000256" key="8">
    <source>
        <dbReference type="ARBA" id="ARBA00041437"/>
    </source>
</evidence>
<accession>A0A3Q2YVZ5</accession>
<evidence type="ECO:0000256" key="7">
    <source>
        <dbReference type="ARBA" id="ARBA00040677"/>
    </source>
</evidence>
<dbReference type="GO" id="GO:0002376">
    <property type="term" value="P:immune system process"/>
    <property type="evidence" value="ECO:0007669"/>
    <property type="project" value="UniProtKB-KW"/>
</dbReference>
<dbReference type="GO" id="GO:0004869">
    <property type="term" value="F:cysteine-type endopeptidase inhibitor activity"/>
    <property type="evidence" value="ECO:0007669"/>
    <property type="project" value="UniProtKB-KW"/>
</dbReference>
<dbReference type="Ensembl" id="ENSHCOT00000014893.1">
    <property type="protein sequence ID" value="ENSHCOP00000023047.1"/>
    <property type="gene ID" value="ENSHCOG00000011327.1"/>
</dbReference>
<reference evidence="10" key="2">
    <citation type="submission" date="2025-09" db="UniProtKB">
        <authorList>
            <consortium name="Ensembl"/>
        </authorList>
    </citation>
    <scope>IDENTIFICATION</scope>
</reference>
<dbReference type="KEGG" id="hcq:109519474"/>
<dbReference type="OrthoDB" id="6115262at2759"/>
<keyword evidence="3" id="KW-0963">Cytoplasm</keyword>
<keyword evidence="11" id="KW-1185">Reference proteome</keyword>
<dbReference type="AlphaFoldDB" id="A0A3Q2YVZ5"/>
<dbReference type="Proteomes" id="UP000264820">
    <property type="component" value="Unplaced"/>
</dbReference>
<dbReference type="SMART" id="SM00043">
    <property type="entry name" value="CY"/>
    <property type="match status" value="1"/>
</dbReference>
<name>A0A3Q2YVZ5_HIPCM</name>
<proteinExistence type="inferred from homology"/>
<dbReference type="RefSeq" id="XP_019731592.1">
    <property type="nucleotide sequence ID" value="XM_019876033.1"/>
</dbReference>
<comment type="similarity">
    <text evidence="2">Belongs to the cystatin family.</text>
</comment>
<dbReference type="Pfam" id="PF00031">
    <property type="entry name" value="Cystatin"/>
    <property type="match status" value="1"/>
</dbReference>
<organism evidence="10 11">
    <name type="scientific">Hippocampus comes</name>
    <name type="common">Tiger tail seahorse</name>
    <dbReference type="NCBI Taxonomy" id="109280"/>
    <lineage>
        <taxon>Eukaryota</taxon>
        <taxon>Metazoa</taxon>
        <taxon>Chordata</taxon>
        <taxon>Craniata</taxon>
        <taxon>Vertebrata</taxon>
        <taxon>Euteleostomi</taxon>
        <taxon>Actinopterygii</taxon>
        <taxon>Neopterygii</taxon>
        <taxon>Teleostei</taxon>
        <taxon>Neoteleostei</taxon>
        <taxon>Acanthomorphata</taxon>
        <taxon>Syngnathiaria</taxon>
        <taxon>Syngnathiformes</taxon>
        <taxon>Syngnathoidei</taxon>
        <taxon>Syngnathidae</taxon>
        <taxon>Hippocampus</taxon>
    </lineage>
</organism>
<evidence type="ECO:0000256" key="3">
    <source>
        <dbReference type="ARBA" id="ARBA00022490"/>
    </source>
</evidence>
<dbReference type="OMA" id="HVGNEEY"/>
<reference evidence="10" key="1">
    <citation type="submission" date="2025-08" db="UniProtKB">
        <authorList>
            <consortium name="Ensembl"/>
        </authorList>
    </citation>
    <scope>IDENTIFICATION</scope>
</reference>
<keyword evidence="6" id="KW-0391">Immunity</keyword>
<dbReference type="PROSITE" id="PS00287">
    <property type="entry name" value="CYSTATIN"/>
    <property type="match status" value="1"/>
</dbReference>
<dbReference type="SUPFAM" id="SSF54403">
    <property type="entry name" value="Cystatin/monellin"/>
    <property type="match status" value="1"/>
</dbReference>
<dbReference type="InterPro" id="IPR001713">
    <property type="entry name" value="Prot_inh_stefin"/>
</dbReference>
<dbReference type="InterPro" id="IPR018073">
    <property type="entry name" value="Prot_inh_cystat_CS"/>
</dbReference>
<keyword evidence="4" id="KW-0646">Protease inhibitor</keyword>
<sequence length="102" mass="11272">MTTVTCPMYGGLSDLADAGAAIRTICERVKHQAEQKAGKAYNLFIAKSYKSQIVSGTNFFIKVHVGGNDYVHIRVFQGLTQSGPELVSIKESKTHDDEIEYF</sequence>
<dbReference type="GeneID" id="109519474"/>
<dbReference type="GeneTree" id="ENSGT00940000154826"/>
<comment type="subcellular location">
    <subcellularLocation>
        <location evidence="1">Cytoplasm</location>
    </subcellularLocation>
</comment>
<keyword evidence="5" id="KW-0789">Thiol protease inhibitor</keyword>
<dbReference type="GO" id="GO:0005829">
    <property type="term" value="C:cytosol"/>
    <property type="evidence" value="ECO:0007669"/>
    <property type="project" value="TreeGrafter"/>
</dbReference>
<feature type="domain" description="Cystatin" evidence="9">
    <location>
        <begin position="7"/>
        <end position="102"/>
    </location>
</feature>
<evidence type="ECO:0000259" key="9">
    <source>
        <dbReference type="SMART" id="SM00043"/>
    </source>
</evidence>
<dbReference type="GO" id="GO:0071220">
    <property type="term" value="P:cellular response to bacterial lipoprotein"/>
    <property type="evidence" value="ECO:0007669"/>
    <property type="project" value="UniProtKB-ARBA"/>
</dbReference>